<keyword evidence="1" id="KW-0548">Nucleotidyltransferase</keyword>
<dbReference type="GO" id="GO:0003677">
    <property type="term" value="F:DNA binding"/>
    <property type="evidence" value="ECO:0007669"/>
    <property type="project" value="InterPro"/>
</dbReference>
<dbReference type="GO" id="GO:0003887">
    <property type="term" value="F:DNA-directed DNA polymerase activity"/>
    <property type="evidence" value="ECO:0007669"/>
    <property type="project" value="UniProtKB-EC"/>
</dbReference>
<dbReference type="Pfam" id="PF04364">
    <property type="entry name" value="DNA_pol3_chi"/>
    <property type="match status" value="1"/>
</dbReference>
<dbReference type="InterPro" id="IPR007459">
    <property type="entry name" value="DNA_pol3_chi"/>
</dbReference>
<protein>
    <submittedName>
        <fullName evidence="1">DNA polymerase III chi subunit</fullName>
        <ecNumber evidence="1">2.7.7.7</ecNumber>
    </submittedName>
</protein>
<dbReference type="Proteomes" id="UP000000248">
    <property type="component" value="Chromosome"/>
</dbReference>
<dbReference type="PANTHER" id="PTHR38767">
    <property type="entry name" value="DNA POLYMERASE III SUBUNIT CHI"/>
    <property type="match status" value="1"/>
</dbReference>
<dbReference type="eggNOG" id="COG2927">
    <property type="taxonomic scope" value="Bacteria"/>
</dbReference>
<proteinExistence type="predicted"/>
<dbReference type="GO" id="GO:0032298">
    <property type="term" value="P:positive regulation of DNA-templated DNA replication initiation"/>
    <property type="evidence" value="ECO:0007669"/>
    <property type="project" value="TreeGrafter"/>
</dbReference>
<dbReference type="EMBL" id="CP000513">
    <property type="protein sequence ID" value="ABQ14200.1"/>
    <property type="molecule type" value="Genomic_DNA"/>
</dbReference>
<dbReference type="KEGG" id="dno:DNO_0457"/>
<gene>
    <name evidence="1" type="primary">holC</name>
    <name evidence="1" type="ordered locus">DNO_0457</name>
</gene>
<dbReference type="PANTHER" id="PTHR38767:SF1">
    <property type="entry name" value="DNA POLYMERASE III SUBUNIT CHI"/>
    <property type="match status" value="1"/>
</dbReference>
<evidence type="ECO:0000313" key="2">
    <source>
        <dbReference type="Proteomes" id="UP000000248"/>
    </source>
</evidence>
<dbReference type="AlphaFoldDB" id="A5EVT2"/>
<dbReference type="EC" id="2.7.7.7" evidence="1"/>
<dbReference type="HOGENOM" id="CLU_131584_2_1_6"/>
<dbReference type="GO" id="GO:0006260">
    <property type="term" value="P:DNA replication"/>
    <property type="evidence" value="ECO:0007669"/>
    <property type="project" value="InterPro"/>
</dbReference>
<dbReference type="OrthoDB" id="5297568at2"/>
<dbReference type="SUPFAM" id="SSF102400">
    <property type="entry name" value="DNA polymerase III chi subunit"/>
    <property type="match status" value="1"/>
</dbReference>
<dbReference type="InterPro" id="IPR036768">
    <property type="entry name" value="PolIII_chi_sf"/>
</dbReference>
<accession>A5EVT2</accession>
<dbReference type="RefSeq" id="WP_012030795.1">
    <property type="nucleotide sequence ID" value="NC_009446.1"/>
</dbReference>
<sequence length="141" mass="15679">MVTRFYVLNSQTIAARLHFVCRLCEKAMAARQHTAVLCADEAMAAQLNALLWSFRAESFIPHALSDDALAAHAAVMLLIAPERAAQTNVFINLSADELPDIPQGCQRVFEVVDQSPAVLAVTRRRFKHYRARGITPETVFI</sequence>
<dbReference type="Gene3D" id="3.40.50.10110">
    <property type="entry name" value="DNA polymerase III subunit chi"/>
    <property type="match status" value="1"/>
</dbReference>
<dbReference type="STRING" id="246195.DNO_0457"/>
<keyword evidence="2" id="KW-1185">Reference proteome</keyword>
<keyword evidence="1" id="KW-0808">Transferase</keyword>
<reference evidence="1 2" key="1">
    <citation type="journal article" date="2007" name="Nat. Biotechnol.">
        <title>Genome sequence and identification of candidate vaccine antigens from the animal pathogen Dichelobacter nodosus.</title>
        <authorList>
            <person name="Myers G.S."/>
            <person name="Parker D."/>
            <person name="Al-Hasani K."/>
            <person name="Kennan R.M."/>
            <person name="Seemann T."/>
            <person name="Ren Q."/>
            <person name="Badger J.H."/>
            <person name="Selengut J.D."/>
            <person name="Deboy R.T."/>
            <person name="Tettelin H."/>
            <person name="Boyce J.D."/>
            <person name="McCarl V.P."/>
            <person name="Han X."/>
            <person name="Nelson W.C."/>
            <person name="Madupu R."/>
            <person name="Mohamoud Y."/>
            <person name="Holley T."/>
            <person name="Fedorova N."/>
            <person name="Khouri H."/>
            <person name="Bottomley S.P."/>
            <person name="Whittington R.J."/>
            <person name="Adler B."/>
            <person name="Songer J.G."/>
            <person name="Rood J.I."/>
            <person name="Paulsen I.T."/>
        </authorList>
    </citation>
    <scope>NUCLEOTIDE SEQUENCE [LARGE SCALE GENOMIC DNA]</scope>
    <source>
        <strain evidence="1 2">VCS1703A</strain>
    </source>
</reference>
<organism evidence="1 2">
    <name type="scientific">Dichelobacter nodosus (strain VCS1703A)</name>
    <dbReference type="NCBI Taxonomy" id="246195"/>
    <lineage>
        <taxon>Bacteria</taxon>
        <taxon>Pseudomonadati</taxon>
        <taxon>Pseudomonadota</taxon>
        <taxon>Gammaproteobacteria</taxon>
        <taxon>Cardiobacteriales</taxon>
        <taxon>Cardiobacteriaceae</taxon>
        <taxon>Dichelobacter</taxon>
    </lineage>
</organism>
<name>A5EVT2_DICNV</name>
<evidence type="ECO:0000313" key="1">
    <source>
        <dbReference type="EMBL" id="ABQ14200.1"/>
    </source>
</evidence>